<accession>A0A4P6UW02</accession>
<dbReference type="AlphaFoldDB" id="A0A4P6UW02"/>
<feature type="domain" description="L,D-TPase catalytic" evidence="9">
    <location>
        <begin position="409"/>
        <end position="580"/>
    </location>
</feature>
<dbReference type="InterPro" id="IPR052905">
    <property type="entry name" value="LD-transpeptidase_YkuD-like"/>
</dbReference>
<gene>
    <name evidence="10" type="ORF">E0E05_01095</name>
</gene>
<evidence type="ECO:0000256" key="2">
    <source>
        <dbReference type="ARBA" id="ARBA00005992"/>
    </source>
</evidence>
<comment type="pathway">
    <text evidence="1 7">Cell wall biogenesis; peptidoglycan biosynthesis.</text>
</comment>
<evidence type="ECO:0000256" key="4">
    <source>
        <dbReference type="ARBA" id="ARBA00022960"/>
    </source>
</evidence>
<evidence type="ECO:0000313" key="11">
    <source>
        <dbReference type="Proteomes" id="UP000293719"/>
    </source>
</evidence>
<reference evidence="10 11" key="1">
    <citation type="journal article" date="2017" name="Int. J. Syst. Evol. Microbiol.">
        <title>Roseitalea porphyridii gen. nov., sp. nov., isolated from a red alga, and reclassification of Hoeflea suaedae Chung et al. 2013 as Pseudohoeflea suaedae gen. nov., comb. nov.</title>
        <authorList>
            <person name="Hyeon J.W."/>
            <person name="Jeong S.E."/>
            <person name="Baek K."/>
            <person name="Jeon C.O."/>
        </authorList>
    </citation>
    <scope>NUCLEOTIDE SEQUENCE [LARGE SCALE GENOMIC DNA]</scope>
    <source>
        <strain evidence="10 11">MA7-20</strain>
    </source>
</reference>
<dbReference type="InterPro" id="IPR005490">
    <property type="entry name" value="LD_TPept_cat_dom"/>
</dbReference>
<keyword evidence="5 7" id="KW-0573">Peptidoglycan synthesis</keyword>
<keyword evidence="4 7" id="KW-0133">Cell shape</keyword>
<evidence type="ECO:0000256" key="8">
    <source>
        <dbReference type="SAM" id="MobiDB-lite"/>
    </source>
</evidence>
<dbReference type="RefSeq" id="WP_131615012.1">
    <property type="nucleotide sequence ID" value="NZ_CP036532.1"/>
</dbReference>
<evidence type="ECO:0000256" key="1">
    <source>
        <dbReference type="ARBA" id="ARBA00004752"/>
    </source>
</evidence>
<organism evidence="10 11">
    <name type="scientific">Roseitalea porphyridii</name>
    <dbReference type="NCBI Taxonomy" id="1852022"/>
    <lineage>
        <taxon>Bacteria</taxon>
        <taxon>Pseudomonadati</taxon>
        <taxon>Pseudomonadota</taxon>
        <taxon>Alphaproteobacteria</taxon>
        <taxon>Hyphomicrobiales</taxon>
        <taxon>Ahrensiaceae</taxon>
        <taxon>Roseitalea</taxon>
    </lineage>
</organism>
<dbReference type="UniPathway" id="UPA00219"/>
<dbReference type="PROSITE" id="PS52029">
    <property type="entry name" value="LD_TPASE"/>
    <property type="match status" value="1"/>
</dbReference>
<dbReference type="InterPro" id="IPR038063">
    <property type="entry name" value="Transpep_catalytic_dom"/>
</dbReference>
<name>A0A4P6UW02_9HYPH</name>
<dbReference type="PANTHER" id="PTHR41533">
    <property type="entry name" value="L,D-TRANSPEPTIDASE HI_1667-RELATED"/>
    <property type="match status" value="1"/>
</dbReference>
<keyword evidence="11" id="KW-1185">Reference proteome</keyword>
<evidence type="ECO:0000259" key="9">
    <source>
        <dbReference type="PROSITE" id="PS52029"/>
    </source>
</evidence>
<keyword evidence="6 7" id="KW-0961">Cell wall biogenesis/degradation</keyword>
<dbReference type="PANTHER" id="PTHR41533:SF2">
    <property type="entry name" value="BLR7131 PROTEIN"/>
    <property type="match status" value="1"/>
</dbReference>
<dbReference type="KEGG" id="rpod:E0E05_01095"/>
<evidence type="ECO:0000256" key="3">
    <source>
        <dbReference type="ARBA" id="ARBA00022679"/>
    </source>
</evidence>
<feature type="region of interest" description="Disordered" evidence="8">
    <location>
        <begin position="45"/>
        <end position="74"/>
    </location>
</feature>
<sequence length="640" mass="70635">MVHQSIGKMLLGAAVIATGWAATPYPAGASEVQLHELLFNRAKRDKRRQEIRGTAPREQSRPRQSSRSNAAPARPVARISGPSYYTYAAPAVSTITLVSLLPDVTTTGAIGEEGADGLPPLMVLENDRFREALAYAPQDGLSIEPGIADAVRAHYAEHPAFLWVEGMNVNAAGEAVAALVNDAAAHGLQPDHYAVDLPPSGWSPVDPAARYRELLAFELTLTAHALRYAQDMKDGAVNPNKLSGYHDFTKDRLSAADAMTALVDADAPAKWLESLTPRQPDYARLQEELNVLRASTEDAIVIEQGTFIRPGDTSDALPMVIKAAREKMSEDTREKHADTLAAYADETLYDDTLVALIKDVQADLNLVSDGIVGPKTVSRLDGQSLSSRIERVELALERLRWHPEEYGARQVVINQPEYRVRYMESGETTLSMRAIVGKKSNQTYFFHDEIEHVVYDPYWGVPQSIIVNEMLPKLRRDPSYLDRNGYVVTTASGRQVSSSAINWYQFGSSVPYNVRQKPGPRNALGELKIMFPNSHAIYMHDTPAKNLFSRDNRAYSHGCVRLEDPRGMAAAVLGTSVDHVSSQLGGYEQVEKLAETVPVYVAYFTAWPNDEGVVDYHPDVYDRDSYLRRALDTVAKARSG</sequence>
<feature type="compositionally biased region" description="Low complexity" evidence="8">
    <location>
        <begin position="62"/>
        <end position="74"/>
    </location>
</feature>
<dbReference type="SUPFAM" id="SSF141523">
    <property type="entry name" value="L,D-transpeptidase catalytic domain-like"/>
    <property type="match status" value="1"/>
</dbReference>
<dbReference type="EMBL" id="CP036532">
    <property type="protein sequence ID" value="QBK29311.1"/>
    <property type="molecule type" value="Genomic_DNA"/>
</dbReference>
<evidence type="ECO:0000313" key="10">
    <source>
        <dbReference type="EMBL" id="QBK29311.1"/>
    </source>
</evidence>
<dbReference type="Pfam" id="PF20142">
    <property type="entry name" value="Scaffold"/>
    <property type="match status" value="1"/>
</dbReference>
<keyword evidence="3" id="KW-0808">Transferase</keyword>
<protein>
    <recommendedName>
        <fullName evidence="9">L,D-TPase catalytic domain-containing protein</fullName>
    </recommendedName>
</protein>
<dbReference type="GO" id="GO:0009252">
    <property type="term" value="P:peptidoglycan biosynthetic process"/>
    <property type="evidence" value="ECO:0007669"/>
    <property type="project" value="UniProtKB-UniPathway"/>
</dbReference>
<dbReference type="GO" id="GO:0016740">
    <property type="term" value="F:transferase activity"/>
    <property type="evidence" value="ECO:0007669"/>
    <property type="project" value="UniProtKB-KW"/>
</dbReference>
<dbReference type="GO" id="GO:0071555">
    <property type="term" value="P:cell wall organization"/>
    <property type="evidence" value="ECO:0007669"/>
    <property type="project" value="UniProtKB-UniRule"/>
</dbReference>
<proteinExistence type="inferred from homology"/>
<dbReference type="Pfam" id="PF03734">
    <property type="entry name" value="YkuD"/>
    <property type="match status" value="1"/>
</dbReference>
<feature type="active site" description="Nucleophile" evidence="7">
    <location>
        <position position="559"/>
    </location>
</feature>
<dbReference type="Proteomes" id="UP000293719">
    <property type="component" value="Chromosome"/>
</dbReference>
<dbReference type="GO" id="GO:0008360">
    <property type="term" value="P:regulation of cell shape"/>
    <property type="evidence" value="ECO:0007669"/>
    <property type="project" value="UniProtKB-UniRule"/>
</dbReference>
<feature type="active site" description="Proton donor/acceptor" evidence="7">
    <location>
        <position position="540"/>
    </location>
</feature>
<dbReference type="Gene3D" id="2.40.440.10">
    <property type="entry name" value="L,D-transpeptidase catalytic domain-like"/>
    <property type="match status" value="1"/>
</dbReference>
<dbReference type="CDD" id="cd16913">
    <property type="entry name" value="YkuD_like"/>
    <property type="match status" value="1"/>
</dbReference>
<dbReference type="OrthoDB" id="9778545at2"/>
<comment type="similarity">
    <text evidence="2">Belongs to the YkuD family.</text>
</comment>
<dbReference type="GO" id="GO:0004180">
    <property type="term" value="F:carboxypeptidase activity"/>
    <property type="evidence" value="ECO:0007669"/>
    <property type="project" value="UniProtKB-ARBA"/>
</dbReference>
<evidence type="ECO:0000256" key="5">
    <source>
        <dbReference type="ARBA" id="ARBA00022984"/>
    </source>
</evidence>
<dbReference type="GeneID" id="90765877"/>
<evidence type="ECO:0000256" key="7">
    <source>
        <dbReference type="PROSITE-ProRule" id="PRU01373"/>
    </source>
</evidence>
<dbReference type="InterPro" id="IPR045380">
    <property type="entry name" value="LD_TPept_scaffold_dom"/>
</dbReference>
<evidence type="ECO:0000256" key="6">
    <source>
        <dbReference type="ARBA" id="ARBA00023316"/>
    </source>
</evidence>